<evidence type="ECO:0000313" key="3">
    <source>
        <dbReference type="Proteomes" id="UP000612362"/>
    </source>
</evidence>
<gene>
    <name evidence="2" type="ORF">KSX_72040</name>
</gene>
<reference evidence="2" key="1">
    <citation type="submission" date="2020-10" db="EMBL/GenBank/DDBJ databases">
        <title>Taxonomic study of unclassified bacteria belonging to the class Ktedonobacteria.</title>
        <authorList>
            <person name="Yabe S."/>
            <person name="Wang C.M."/>
            <person name="Zheng Y."/>
            <person name="Sakai Y."/>
            <person name="Cavaletti L."/>
            <person name="Monciardini P."/>
            <person name="Donadio S."/>
        </authorList>
    </citation>
    <scope>NUCLEOTIDE SEQUENCE</scope>
    <source>
        <strain evidence="2">SOSP1-1</strain>
    </source>
</reference>
<feature type="domain" description="Transposase DDE" evidence="1">
    <location>
        <begin position="4"/>
        <end position="80"/>
    </location>
</feature>
<dbReference type="AlphaFoldDB" id="A0A8J3I5I2"/>
<dbReference type="RefSeq" id="WP_220198157.1">
    <property type="nucleotide sequence ID" value="NZ_BNJF01000004.1"/>
</dbReference>
<evidence type="ECO:0000259" key="1">
    <source>
        <dbReference type="Pfam" id="PF13751"/>
    </source>
</evidence>
<dbReference type="EMBL" id="BNJF01000004">
    <property type="protein sequence ID" value="GHO49041.1"/>
    <property type="molecule type" value="Genomic_DNA"/>
</dbReference>
<dbReference type="Pfam" id="PF13751">
    <property type="entry name" value="DDE_Tnp_1_6"/>
    <property type="match status" value="1"/>
</dbReference>
<protein>
    <recommendedName>
        <fullName evidence="1">Transposase DDE domain-containing protein</fullName>
    </recommendedName>
</protein>
<dbReference type="InterPro" id="IPR025668">
    <property type="entry name" value="Tnp_DDE_dom"/>
</dbReference>
<accession>A0A8J3I5I2</accession>
<sequence>MDNPRQLHFRAEAHYEALQAARQRQTMKEFKERYAKRSGIEGTITQGAWAFDLWRCRYLGIAKTHLQHLLTAVAMNVVRLYRWHMGETPSQPYISCFAALAA</sequence>
<keyword evidence="3" id="KW-1185">Reference proteome</keyword>
<organism evidence="2 3">
    <name type="scientific">Ktedonospora formicarum</name>
    <dbReference type="NCBI Taxonomy" id="2778364"/>
    <lineage>
        <taxon>Bacteria</taxon>
        <taxon>Bacillati</taxon>
        <taxon>Chloroflexota</taxon>
        <taxon>Ktedonobacteria</taxon>
        <taxon>Ktedonobacterales</taxon>
        <taxon>Ktedonobacteraceae</taxon>
        <taxon>Ktedonospora</taxon>
    </lineage>
</organism>
<name>A0A8J3I5I2_9CHLR</name>
<comment type="caution">
    <text evidence="2">The sequence shown here is derived from an EMBL/GenBank/DDBJ whole genome shotgun (WGS) entry which is preliminary data.</text>
</comment>
<proteinExistence type="predicted"/>
<dbReference type="Proteomes" id="UP000612362">
    <property type="component" value="Unassembled WGS sequence"/>
</dbReference>
<evidence type="ECO:0000313" key="2">
    <source>
        <dbReference type="EMBL" id="GHO49041.1"/>
    </source>
</evidence>